<reference evidence="1" key="1">
    <citation type="submission" date="2014-09" db="EMBL/GenBank/DDBJ databases">
        <authorList>
            <person name="Magalhaes I.L.F."/>
            <person name="Oliveira U."/>
            <person name="Santos F.R."/>
            <person name="Vidigal T.H.D.A."/>
            <person name="Brescovit A.D."/>
            <person name="Santos A.J."/>
        </authorList>
    </citation>
    <scope>NUCLEOTIDE SEQUENCE</scope>
    <source>
        <tissue evidence="1">Shoot tissue taken approximately 20 cm above the soil surface</tissue>
    </source>
</reference>
<evidence type="ECO:0000313" key="1">
    <source>
        <dbReference type="EMBL" id="JAD70761.1"/>
    </source>
</evidence>
<proteinExistence type="predicted"/>
<dbReference type="AlphaFoldDB" id="A0A0A9C5A1"/>
<reference evidence="1" key="2">
    <citation type="journal article" date="2015" name="Data Brief">
        <title>Shoot transcriptome of the giant reed, Arundo donax.</title>
        <authorList>
            <person name="Barrero R.A."/>
            <person name="Guerrero F.D."/>
            <person name="Moolhuijzen P."/>
            <person name="Goolsby J.A."/>
            <person name="Tidwell J."/>
            <person name="Bellgard S.E."/>
            <person name="Bellgard M.I."/>
        </authorList>
    </citation>
    <scope>NUCLEOTIDE SEQUENCE</scope>
    <source>
        <tissue evidence="1">Shoot tissue taken approximately 20 cm above the soil surface</tissue>
    </source>
</reference>
<sequence>MPIYYVNSMVIVFICLSQHENIKSPIIQQCPVMILE</sequence>
<dbReference type="EMBL" id="GBRH01227134">
    <property type="protein sequence ID" value="JAD70761.1"/>
    <property type="molecule type" value="Transcribed_RNA"/>
</dbReference>
<protein>
    <submittedName>
        <fullName evidence="1">Uncharacterized protein</fullName>
    </submittedName>
</protein>
<organism evidence="1">
    <name type="scientific">Arundo donax</name>
    <name type="common">Giant reed</name>
    <name type="synonym">Donax arundinaceus</name>
    <dbReference type="NCBI Taxonomy" id="35708"/>
    <lineage>
        <taxon>Eukaryota</taxon>
        <taxon>Viridiplantae</taxon>
        <taxon>Streptophyta</taxon>
        <taxon>Embryophyta</taxon>
        <taxon>Tracheophyta</taxon>
        <taxon>Spermatophyta</taxon>
        <taxon>Magnoliopsida</taxon>
        <taxon>Liliopsida</taxon>
        <taxon>Poales</taxon>
        <taxon>Poaceae</taxon>
        <taxon>PACMAD clade</taxon>
        <taxon>Arundinoideae</taxon>
        <taxon>Arundineae</taxon>
        <taxon>Arundo</taxon>
    </lineage>
</organism>
<accession>A0A0A9C5A1</accession>
<name>A0A0A9C5A1_ARUDO</name>